<dbReference type="PANTHER" id="PTHR31637:SF0">
    <property type="entry name" value="2,3-BISPHOSPHOGLYCERATE-INDEPENDENT PHOSPHOGLYCERATE MUTASE"/>
    <property type="match status" value="1"/>
</dbReference>
<dbReference type="InterPro" id="IPR017850">
    <property type="entry name" value="Alkaline_phosphatase_core_sf"/>
</dbReference>
<comment type="caution">
    <text evidence="16">The sequence shown here is derived from an EMBL/GenBank/DDBJ whole genome shotgun (WGS) entry which is preliminary data.</text>
</comment>
<feature type="binding site" evidence="9 13">
    <location>
        <position position="454"/>
    </location>
    <ligand>
        <name>Mn(2+)</name>
        <dbReference type="ChEBI" id="CHEBI:29035"/>
        <label>1</label>
    </ligand>
</feature>
<comment type="function">
    <text evidence="2 9">Catalyzes the interconversion of 2-phosphoglycerate and 3-phosphoglycerate.</text>
</comment>
<evidence type="ECO:0000313" key="16">
    <source>
        <dbReference type="EMBL" id="KKQ74595.1"/>
    </source>
</evidence>
<comment type="subunit">
    <text evidence="9">Monomer.</text>
</comment>
<dbReference type="GO" id="GO:0030145">
    <property type="term" value="F:manganese ion binding"/>
    <property type="evidence" value="ECO:0007669"/>
    <property type="project" value="UniProtKB-UniRule"/>
</dbReference>
<comment type="catalytic activity">
    <reaction evidence="1 9">
        <text>(2R)-2-phosphoglycerate = (2R)-3-phosphoglycerate</text>
        <dbReference type="Rhea" id="RHEA:15901"/>
        <dbReference type="ChEBI" id="CHEBI:58272"/>
        <dbReference type="ChEBI" id="CHEBI:58289"/>
        <dbReference type="EC" id="5.4.2.12"/>
    </reaction>
</comment>
<feature type="binding site" evidence="9 13">
    <location>
        <position position="394"/>
    </location>
    <ligand>
        <name>Mn(2+)</name>
        <dbReference type="ChEBI" id="CHEBI:29035"/>
        <label>1</label>
    </ligand>
</feature>
<dbReference type="GO" id="GO:0006096">
    <property type="term" value="P:glycolytic process"/>
    <property type="evidence" value="ECO:0007669"/>
    <property type="project" value="UniProtKB-UniRule"/>
</dbReference>
<dbReference type="PIRSF" id="PIRSF001492">
    <property type="entry name" value="IPGAM"/>
    <property type="match status" value="1"/>
</dbReference>
<reference evidence="16 17" key="1">
    <citation type="journal article" date="2015" name="Nature">
        <title>rRNA introns, odd ribosomes, and small enigmatic genomes across a large radiation of phyla.</title>
        <authorList>
            <person name="Brown C.T."/>
            <person name="Hug L.A."/>
            <person name="Thomas B.C."/>
            <person name="Sharon I."/>
            <person name="Castelle C.J."/>
            <person name="Singh A."/>
            <person name="Wilkins M.J."/>
            <person name="Williams K.H."/>
            <person name="Banfield J.F."/>
        </authorList>
    </citation>
    <scope>NUCLEOTIDE SEQUENCE [LARGE SCALE GENOMIC DNA]</scope>
</reference>
<keyword evidence="5 9" id="KW-0479">Metal-binding</keyword>
<protein>
    <recommendedName>
        <fullName evidence="9 10">2,3-bisphosphoglycerate-independent phosphoglycerate mutase</fullName>
        <shortName evidence="9">BPG-independent PGAM</shortName>
        <shortName evidence="9">Phosphoglyceromutase</shortName>
        <shortName evidence="9">iPGM</shortName>
        <ecNumber evidence="9 10">5.4.2.12</ecNumber>
    </recommendedName>
</protein>
<organism evidence="16 17">
    <name type="scientific">Candidatus Woesebacteria bacterium GW2011_GWB1_38_5b</name>
    <dbReference type="NCBI Taxonomy" id="1618569"/>
    <lineage>
        <taxon>Bacteria</taxon>
        <taxon>Candidatus Woeseibacteriota</taxon>
    </lineage>
</organism>
<feature type="binding site" evidence="9 13">
    <location>
        <position position="436"/>
    </location>
    <ligand>
        <name>Mn(2+)</name>
        <dbReference type="ChEBI" id="CHEBI:29035"/>
        <label>2</label>
    </ligand>
</feature>
<dbReference type="PANTHER" id="PTHR31637">
    <property type="entry name" value="2,3-BISPHOSPHOGLYCERATE-INDEPENDENT PHOSPHOGLYCERATE MUTASE"/>
    <property type="match status" value="1"/>
</dbReference>
<feature type="binding site" evidence="9 12">
    <location>
        <begin position="152"/>
        <end position="153"/>
    </location>
    <ligand>
        <name>substrate</name>
    </ligand>
</feature>
<feature type="domain" description="Metalloenzyme" evidence="14">
    <location>
        <begin position="3"/>
        <end position="489"/>
    </location>
</feature>
<dbReference type="NCBIfam" id="TIGR01307">
    <property type="entry name" value="pgm_bpd_ind"/>
    <property type="match status" value="1"/>
</dbReference>
<dbReference type="InterPro" id="IPR011258">
    <property type="entry name" value="BPG-indep_PGM_N"/>
</dbReference>
<comment type="pathway">
    <text evidence="3 9">Carbohydrate degradation; glycolysis; pyruvate from D-glyceraldehyde 3-phosphate: step 3/5.</text>
</comment>
<accession>A0A0G0KGK4</accession>
<feature type="binding site" evidence="9 12">
    <location>
        <position position="190"/>
    </location>
    <ligand>
        <name>substrate</name>
    </ligand>
</feature>
<dbReference type="CDD" id="cd16010">
    <property type="entry name" value="iPGM"/>
    <property type="match status" value="1"/>
</dbReference>
<dbReference type="Proteomes" id="UP000034181">
    <property type="component" value="Unassembled WGS sequence"/>
</dbReference>
<evidence type="ECO:0000256" key="1">
    <source>
        <dbReference type="ARBA" id="ARBA00000370"/>
    </source>
</evidence>
<dbReference type="EMBL" id="LBUZ01000029">
    <property type="protein sequence ID" value="KKQ74595.1"/>
    <property type="molecule type" value="Genomic_DNA"/>
</dbReference>
<proteinExistence type="inferred from homology"/>
<gene>
    <name evidence="9" type="primary">gpmI</name>
    <name evidence="16" type="ORF">US96_C0029G0009</name>
</gene>
<evidence type="ECO:0000259" key="14">
    <source>
        <dbReference type="Pfam" id="PF01676"/>
    </source>
</evidence>
<dbReference type="Gene3D" id="3.40.720.10">
    <property type="entry name" value="Alkaline Phosphatase, subunit A"/>
    <property type="match status" value="1"/>
</dbReference>
<dbReference type="GO" id="GO:0004619">
    <property type="term" value="F:phosphoglycerate mutase activity"/>
    <property type="evidence" value="ECO:0007669"/>
    <property type="project" value="UniProtKB-UniRule"/>
</dbReference>
<dbReference type="InterPro" id="IPR006124">
    <property type="entry name" value="Metalloenzyme"/>
</dbReference>
<feature type="binding site" evidence="9 13">
    <location>
        <position position="11"/>
    </location>
    <ligand>
        <name>Mn(2+)</name>
        <dbReference type="ChEBI" id="CHEBI:29035"/>
        <label>2</label>
    </ligand>
</feature>
<feature type="binding site" evidence="9 13">
    <location>
        <position position="398"/>
    </location>
    <ligand>
        <name>Mn(2+)</name>
        <dbReference type="ChEBI" id="CHEBI:29035"/>
        <label>1</label>
    </ligand>
</feature>
<evidence type="ECO:0000256" key="3">
    <source>
        <dbReference type="ARBA" id="ARBA00004798"/>
    </source>
</evidence>
<dbReference type="PATRIC" id="fig|1618569.3.peg.678"/>
<evidence type="ECO:0000256" key="7">
    <source>
        <dbReference type="ARBA" id="ARBA00023211"/>
    </source>
</evidence>
<comment type="similarity">
    <text evidence="4 9">Belongs to the BPG-independent phosphoglycerate mutase family.</text>
</comment>
<comment type="cofactor">
    <cofactor evidence="9">
        <name>Mn(2+)</name>
        <dbReference type="ChEBI" id="CHEBI:29035"/>
    </cofactor>
    <text evidence="9">Binds 2 manganese ions per subunit.</text>
</comment>
<dbReference type="Pfam" id="PF01676">
    <property type="entry name" value="Metalloenzyme"/>
    <property type="match status" value="1"/>
</dbReference>
<dbReference type="FunFam" id="3.40.1450.10:FF:000002">
    <property type="entry name" value="2,3-bisphosphoglycerate-independent phosphoglycerate mutase"/>
    <property type="match status" value="1"/>
</dbReference>
<dbReference type="InterPro" id="IPR036646">
    <property type="entry name" value="PGAM_B_sf"/>
</dbReference>
<dbReference type="AlphaFoldDB" id="A0A0G0KGK4"/>
<evidence type="ECO:0000256" key="6">
    <source>
        <dbReference type="ARBA" id="ARBA00023152"/>
    </source>
</evidence>
<dbReference type="SUPFAM" id="SSF53649">
    <property type="entry name" value="Alkaline phosphatase-like"/>
    <property type="match status" value="1"/>
</dbReference>
<evidence type="ECO:0000256" key="9">
    <source>
        <dbReference type="HAMAP-Rule" id="MF_01038"/>
    </source>
</evidence>
<evidence type="ECO:0000313" key="17">
    <source>
        <dbReference type="Proteomes" id="UP000034181"/>
    </source>
</evidence>
<evidence type="ECO:0000256" key="11">
    <source>
        <dbReference type="PIRSR" id="PIRSR001492-1"/>
    </source>
</evidence>
<feature type="active site" description="Phosphoserine intermediate" evidence="9 11">
    <location>
        <position position="61"/>
    </location>
</feature>
<keyword evidence="6 9" id="KW-0324">Glycolysis</keyword>
<dbReference type="Gene3D" id="3.40.1450.10">
    <property type="entry name" value="BPG-independent phosphoglycerate mutase, domain B"/>
    <property type="match status" value="1"/>
</dbReference>
<dbReference type="Pfam" id="PF06415">
    <property type="entry name" value="iPGM_N"/>
    <property type="match status" value="1"/>
</dbReference>
<evidence type="ECO:0000256" key="2">
    <source>
        <dbReference type="ARBA" id="ARBA00002315"/>
    </source>
</evidence>
<feature type="binding site" evidence="9 12">
    <location>
        <position position="184"/>
    </location>
    <ligand>
        <name>substrate</name>
    </ligand>
</feature>
<dbReference type="GO" id="GO:0006007">
    <property type="term" value="P:glucose catabolic process"/>
    <property type="evidence" value="ECO:0007669"/>
    <property type="project" value="InterPro"/>
</dbReference>
<evidence type="ECO:0000259" key="15">
    <source>
        <dbReference type="Pfam" id="PF06415"/>
    </source>
</evidence>
<evidence type="ECO:0000256" key="13">
    <source>
        <dbReference type="PIRSR" id="PIRSR001492-3"/>
    </source>
</evidence>
<feature type="binding site" evidence="9 12">
    <location>
        <position position="327"/>
    </location>
    <ligand>
        <name>substrate</name>
    </ligand>
</feature>
<dbReference type="EC" id="5.4.2.12" evidence="9 10"/>
<dbReference type="UniPathway" id="UPA00109">
    <property type="reaction ID" value="UER00186"/>
</dbReference>
<keyword evidence="7 9" id="KW-0464">Manganese</keyword>
<dbReference type="SUPFAM" id="SSF64158">
    <property type="entry name" value="2,3-Bisphosphoglycerate-independent phosphoglycerate mutase, substrate-binding domain"/>
    <property type="match status" value="1"/>
</dbReference>
<feature type="binding site" evidence="9 12">
    <location>
        <position position="122"/>
    </location>
    <ligand>
        <name>substrate</name>
    </ligand>
</feature>
<dbReference type="HAMAP" id="MF_01038">
    <property type="entry name" value="GpmI"/>
    <property type="match status" value="1"/>
</dbReference>
<sequence>MKKRIALIILDGWGYREEKENNAIASARTPFFDYLWDNFPHTLLEASGEYVGLLPGVIGNSEVGHMTIGAGRTIETDLVRIGKSITTKDYKKVPAFHKLFKHVKDNDSVLHVMGLVSPIGVHSHQEHLHEFLKLAKEEGVQKIVLHVFTDGRDSPPQSGAEFLKSLEKLLSDVGAGHIATVAGRYYAMDRDKNWGRTEIALAAILEGKGEKHQNKKPSVALLQKYEGGVHDEHLEPLIFPDAEGKVHKVDKNDGIFFFNFRNDRTRQLSYQITEKTGEQNVLLATMTEYAPDLKSEVAFPRLKIDGTLAETVAKAGLRQTHIAETEKYAHVTYFFNGERKEPYKNEENILIESRKDIKTHNQAPEMRAREIADAAIKNIESGTDLLVINFANADMVGHTADFEATKKAVETVDGEVKRVVECIEKHGGVAFITADHGNAEINVEHSTGNLHTAHTLSPVPAIVTIKGLKLNSGSLADVAPTVLALMGLKAPESMTGHKLF</sequence>
<dbReference type="GO" id="GO:0005737">
    <property type="term" value="C:cytoplasm"/>
    <property type="evidence" value="ECO:0007669"/>
    <property type="project" value="InterPro"/>
</dbReference>
<evidence type="ECO:0000256" key="10">
    <source>
        <dbReference type="NCBIfam" id="TIGR01307"/>
    </source>
</evidence>
<feature type="domain" description="BPG-independent PGAM N-terminal" evidence="15">
    <location>
        <begin position="81"/>
        <end position="290"/>
    </location>
</feature>
<feature type="binding site" evidence="9 13">
    <location>
        <position position="435"/>
    </location>
    <ligand>
        <name>Mn(2+)</name>
        <dbReference type="ChEBI" id="CHEBI:29035"/>
        <label>2</label>
    </ligand>
</feature>
<dbReference type="InterPro" id="IPR005995">
    <property type="entry name" value="Pgm_bpd_ind"/>
</dbReference>
<name>A0A0G0KGK4_9BACT</name>
<evidence type="ECO:0000256" key="4">
    <source>
        <dbReference type="ARBA" id="ARBA00008819"/>
    </source>
</evidence>
<feature type="binding site" evidence="9 13">
    <location>
        <position position="61"/>
    </location>
    <ligand>
        <name>Mn(2+)</name>
        <dbReference type="ChEBI" id="CHEBI:29035"/>
        <label>2</label>
    </ligand>
</feature>
<feature type="binding site" evidence="9 12">
    <location>
        <begin position="261"/>
        <end position="264"/>
    </location>
    <ligand>
        <name>substrate</name>
    </ligand>
</feature>
<keyword evidence="8 9" id="KW-0413">Isomerase</keyword>
<evidence type="ECO:0000256" key="8">
    <source>
        <dbReference type="ARBA" id="ARBA00023235"/>
    </source>
</evidence>
<evidence type="ECO:0000256" key="12">
    <source>
        <dbReference type="PIRSR" id="PIRSR001492-2"/>
    </source>
</evidence>
<evidence type="ECO:0000256" key="5">
    <source>
        <dbReference type="ARBA" id="ARBA00022723"/>
    </source>
</evidence>